<dbReference type="Proteomes" id="UP000789706">
    <property type="component" value="Unassembled WGS sequence"/>
</dbReference>
<organism evidence="1 2">
    <name type="scientific">Diversispora eburnea</name>
    <dbReference type="NCBI Taxonomy" id="1213867"/>
    <lineage>
        <taxon>Eukaryota</taxon>
        <taxon>Fungi</taxon>
        <taxon>Fungi incertae sedis</taxon>
        <taxon>Mucoromycota</taxon>
        <taxon>Glomeromycotina</taxon>
        <taxon>Glomeromycetes</taxon>
        <taxon>Diversisporales</taxon>
        <taxon>Diversisporaceae</taxon>
        <taxon>Diversispora</taxon>
    </lineage>
</organism>
<accession>A0A9N9H613</accession>
<reference evidence="1" key="1">
    <citation type="submission" date="2021-06" db="EMBL/GenBank/DDBJ databases">
        <authorList>
            <person name="Kallberg Y."/>
            <person name="Tangrot J."/>
            <person name="Rosling A."/>
        </authorList>
    </citation>
    <scope>NUCLEOTIDE SEQUENCE</scope>
    <source>
        <strain evidence="1">AZ414A</strain>
    </source>
</reference>
<dbReference type="AlphaFoldDB" id="A0A9N9H613"/>
<name>A0A9N9H613_9GLOM</name>
<gene>
    <name evidence="1" type="ORF">DEBURN_LOCUS11468</name>
</gene>
<feature type="non-terminal residue" evidence="1">
    <location>
        <position position="1"/>
    </location>
</feature>
<dbReference type="OrthoDB" id="10030726at2759"/>
<proteinExistence type="predicted"/>
<sequence length="116" mass="13476">AQLPLHLELSREEFVEVPYEEALNRRIAQIVGTFTDALILAKDNIRTAQQVQEEHSKRIEKAFTFKEGDLIILYDAAKQNVHGDKFTQRWTGPYYIHRKIGDKTVILRDKADPDKL</sequence>
<feature type="non-terminal residue" evidence="1">
    <location>
        <position position="116"/>
    </location>
</feature>
<keyword evidence="2" id="KW-1185">Reference proteome</keyword>
<protein>
    <submittedName>
        <fullName evidence="1">8049_t:CDS:1</fullName>
    </submittedName>
</protein>
<evidence type="ECO:0000313" key="1">
    <source>
        <dbReference type="EMBL" id="CAG8651419.1"/>
    </source>
</evidence>
<comment type="caution">
    <text evidence="1">The sequence shown here is derived from an EMBL/GenBank/DDBJ whole genome shotgun (WGS) entry which is preliminary data.</text>
</comment>
<evidence type="ECO:0000313" key="2">
    <source>
        <dbReference type="Proteomes" id="UP000789706"/>
    </source>
</evidence>
<dbReference type="EMBL" id="CAJVPK010006542">
    <property type="protein sequence ID" value="CAG8651419.1"/>
    <property type="molecule type" value="Genomic_DNA"/>
</dbReference>